<dbReference type="Gene3D" id="3.40.50.300">
    <property type="entry name" value="P-loop containing nucleotide triphosphate hydrolases"/>
    <property type="match status" value="1"/>
</dbReference>
<accession>A0A6J7X5C8</accession>
<dbReference type="InterPro" id="IPR027417">
    <property type="entry name" value="P-loop_NTPase"/>
</dbReference>
<evidence type="ECO:0000313" key="1">
    <source>
        <dbReference type="EMBL" id="CAB5225815.1"/>
    </source>
</evidence>
<sequence length="385" mass="42899">MFKRTTAINKILKGLSAHKTLVIQGGTYAGKTYGIMAVLIDYAARHPNERITVTAETLPAVKSGALRQFVEIMTKTGRFVHSRLKASSKESSGITYTFSNGTYVEFRSFDSVGKAKAAGKRDVLFINEANHTNYEIMRALMDRAEKKVLIDFNPDTEFWAHTEVLPSPGSGFLLLKYTDNEGCPDEIVKLLEYRRTLAATSEYWANYCRVYIDGEIGILQNALISNWSIVDAIPEGAKLIGHGLDFGFNPDPAACVTVYEYQGARYAHENFYRQNMNTIDYANELKKLSRDAMILADHNKMLIFELSSDHKLKIAKAYKPPGSIEAGIADLNKKPLYVTASSVNLIRELRGYTTDESGNIRGDDHAIDATRYAISRRQSSGGFTA</sequence>
<name>A0A6J7X5C8_9CAUD</name>
<organism evidence="1">
    <name type="scientific">uncultured Caudovirales phage</name>
    <dbReference type="NCBI Taxonomy" id="2100421"/>
    <lineage>
        <taxon>Viruses</taxon>
        <taxon>Duplodnaviria</taxon>
        <taxon>Heunggongvirae</taxon>
        <taxon>Uroviricota</taxon>
        <taxon>Caudoviricetes</taxon>
        <taxon>Peduoviridae</taxon>
        <taxon>Maltschvirus</taxon>
        <taxon>Maltschvirus maltsch</taxon>
    </lineage>
</organism>
<dbReference type="Gene3D" id="3.30.420.280">
    <property type="match status" value="1"/>
</dbReference>
<protein>
    <submittedName>
        <fullName evidence="1">Phage_term_2, phage terminase, large subunit, PBSX family</fullName>
    </submittedName>
</protein>
<dbReference type="PANTHER" id="PTHR39184:SF1">
    <property type="entry name" value="PBSX PHAGE TERMINASE LARGE SUBUNIT"/>
    <property type="match status" value="1"/>
</dbReference>
<dbReference type="InterPro" id="IPR052380">
    <property type="entry name" value="Viral_DNA_packaging_terminase"/>
</dbReference>
<dbReference type="SUPFAM" id="SSF52540">
    <property type="entry name" value="P-loop containing nucleoside triphosphate hydrolases"/>
    <property type="match status" value="1"/>
</dbReference>
<proteinExistence type="predicted"/>
<reference evidence="1" key="1">
    <citation type="submission" date="2020-05" db="EMBL/GenBank/DDBJ databases">
        <authorList>
            <person name="Chiriac C."/>
            <person name="Salcher M."/>
            <person name="Ghai R."/>
            <person name="Kavagutti S V."/>
        </authorList>
    </citation>
    <scope>NUCLEOTIDE SEQUENCE</scope>
</reference>
<gene>
    <name evidence="1" type="ORF">UFOVP754_5</name>
</gene>
<dbReference type="PANTHER" id="PTHR39184">
    <property type="match status" value="1"/>
</dbReference>
<dbReference type="EMBL" id="LR798349">
    <property type="protein sequence ID" value="CAB5225815.1"/>
    <property type="molecule type" value="Genomic_DNA"/>
</dbReference>